<dbReference type="RefSeq" id="WP_115878153.1">
    <property type="nucleotide sequence ID" value="NZ_QTTQ01000009.1"/>
</dbReference>
<organism evidence="1 2">
    <name type="scientific">Lutibacter oceani</name>
    <dbReference type="NCBI Taxonomy" id="1853311"/>
    <lineage>
        <taxon>Bacteria</taxon>
        <taxon>Pseudomonadati</taxon>
        <taxon>Bacteroidota</taxon>
        <taxon>Flavobacteriia</taxon>
        <taxon>Flavobacteriales</taxon>
        <taxon>Flavobacteriaceae</taxon>
        <taxon>Lutibacter</taxon>
    </lineage>
</organism>
<dbReference type="SUPFAM" id="SSF82784">
    <property type="entry name" value="OsmC-like"/>
    <property type="match status" value="1"/>
</dbReference>
<keyword evidence="2" id="KW-1185">Reference proteome</keyword>
<proteinExistence type="predicted"/>
<accession>A0A3D9RU09</accession>
<dbReference type="PANTHER" id="PTHR34352">
    <property type="entry name" value="PROTEIN YHFA"/>
    <property type="match status" value="1"/>
</dbReference>
<dbReference type="PANTHER" id="PTHR34352:SF1">
    <property type="entry name" value="PROTEIN YHFA"/>
    <property type="match status" value="1"/>
</dbReference>
<gene>
    <name evidence="1" type="ORF">BX611_0741</name>
</gene>
<evidence type="ECO:0000313" key="1">
    <source>
        <dbReference type="EMBL" id="REE83450.1"/>
    </source>
</evidence>
<dbReference type="OrthoDB" id="9804010at2"/>
<dbReference type="InterPro" id="IPR003718">
    <property type="entry name" value="OsmC/Ohr_fam"/>
</dbReference>
<dbReference type="Proteomes" id="UP000256429">
    <property type="component" value="Unassembled WGS sequence"/>
</dbReference>
<dbReference type="InterPro" id="IPR036102">
    <property type="entry name" value="OsmC/Ohrsf"/>
</dbReference>
<protein>
    <submittedName>
        <fullName evidence="1">Putative redox protein</fullName>
    </submittedName>
</protein>
<evidence type="ECO:0000313" key="2">
    <source>
        <dbReference type="Proteomes" id="UP000256429"/>
    </source>
</evidence>
<comment type="caution">
    <text evidence="1">The sequence shown here is derived from an EMBL/GenBank/DDBJ whole genome shotgun (WGS) entry which is preliminary data.</text>
</comment>
<reference evidence="1 2" key="1">
    <citation type="submission" date="2018-08" db="EMBL/GenBank/DDBJ databases">
        <title>Genomic Encyclopedia of Type Strains, Phase III (KMG-III): the genomes of soil and plant-associated and newly described type strains.</title>
        <authorList>
            <person name="Whitman W."/>
        </authorList>
    </citation>
    <scope>NUCLEOTIDE SEQUENCE [LARGE SCALE GENOMIC DNA]</scope>
    <source>
        <strain evidence="1 2">325-5</strain>
    </source>
</reference>
<dbReference type="InterPro" id="IPR015946">
    <property type="entry name" value="KH_dom-like_a/b"/>
</dbReference>
<dbReference type="Pfam" id="PF02566">
    <property type="entry name" value="OsmC"/>
    <property type="match status" value="1"/>
</dbReference>
<dbReference type="AlphaFoldDB" id="A0A3D9RU09"/>
<dbReference type="Gene3D" id="3.30.300.20">
    <property type="match status" value="1"/>
</dbReference>
<dbReference type="EMBL" id="QTTQ01000009">
    <property type="protein sequence ID" value="REE83450.1"/>
    <property type="molecule type" value="Genomic_DNA"/>
</dbReference>
<name>A0A3D9RU09_9FLAO</name>
<sequence>MTNKIEVSWKGQMLFESVAPEGSVMIDAAEEVGGQGKGLRPKAMMLTSLAGCTAMDVASLLKKMRAEVDDFKIEVQANLTDEHPKFYDKVHVIYKFYGSDFKKDKIEKSVNLSVERYCGVFEMFRQFSDISHEIVYIEQ</sequence>